<keyword evidence="5 7" id="KW-1133">Transmembrane helix</keyword>
<gene>
    <name evidence="9" type="ORF">CLCY_21c00040</name>
</gene>
<feature type="transmembrane region" description="Helical" evidence="7">
    <location>
        <begin position="151"/>
        <end position="170"/>
    </location>
</feature>
<evidence type="ECO:0000259" key="8">
    <source>
        <dbReference type="SMART" id="SM00014"/>
    </source>
</evidence>
<evidence type="ECO:0000256" key="4">
    <source>
        <dbReference type="ARBA" id="ARBA00022801"/>
    </source>
</evidence>
<keyword evidence="2" id="KW-1003">Cell membrane</keyword>
<proteinExistence type="predicted"/>
<comment type="caution">
    <text evidence="9">The sequence shown here is derived from an EMBL/GenBank/DDBJ whole genome shotgun (WGS) entry which is preliminary data.</text>
</comment>
<dbReference type="RefSeq" id="WP_048570105.1">
    <property type="nucleotide sequence ID" value="NZ_LFVU01000015.1"/>
</dbReference>
<evidence type="ECO:0000256" key="5">
    <source>
        <dbReference type="ARBA" id="ARBA00022989"/>
    </source>
</evidence>
<keyword evidence="6 7" id="KW-0472">Membrane</keyword>
<evidence type="ECO:0000256" key="6">
    <source>
        <dbReference type="ARBA" id="ARBA00023136"/>
    </source>
</evidence>
<reference evidence="9 10" key="1">
    <citation type="submission" date="2015-06" db="EMBL/GenBank/DDBJ databases">
        <title>Draft genome sequence of the purine-degrading Clostridium cylindrosporum HC-1 (DSM 605).</title>
        <authorList>
            <person name="Poehlein A."/>
            <person name="Schiel-Bengelsdorf B."/>
            <person name="Bengelsdorf F."/>
            <person name="Daniel R."/>
            <person name="Duerre P."/>
        </authorList>
    </citation>
    <scope>NUCLEOTIDE SEQUENCE [LARGE SCALE GENOMIC DNA]</scope>
    <source>
        <strain evidence="9 10">DSM 605</strain>
    </source>
</reference>
<dbReference type="GO" id="GO:0016787">
    <property type="term" value="F:hydrolase activity"/>
    <property type="evidence" value="ECO:0007669"/>
    <property type="project" value="UniProtKB-KW"/>
</dbReference>
<evidence type="ECO:0000256" key="2">
    <source>
        <dbReference type="ARBA" id="ARBA00022475"/>
    </source>
</evidence>
<dbReference type="InterPro" id="IPR000326">
    <property type="entry name" value="PAP2/HPO"/>
</dbReference>
<comment type="subcellular location">
    <subcellularLocation>
        <location evidence="1">Cell membrane</location>
        <topology evidence="1">Multi-pass membrane protein</topology>
    </subcellularLocation>
</comment>
<dbReference type="SMART" id="SM00014">
    <property type="entry name" value="acidPPc"/>
    <property type="match status" value="1"/>
</dbReference>
<dbReference type="STRING" id="1121307.CLCY_21c00040"/>
<dbReference type="Proteomes" id="UP000036756">
    <property type="component" value="Unassembled WGS sequence"/>
</dbReference>
<evidence type="ECO:0000313" key="10">
    <source>
        <dbReference type="Proteomes" id="UP000036756"/>
    </source>
</evidence>
<keyword evidence="3 7" id="KW-0812">Transmembrane</keyword>
<name>A0A0J8DDP1_CLOCY</name>
<dbReference type="Gene3D" id="1.20.144.10">
    <property type="entry name" value="Phosphatidic acid phosphatase type 2/haloperoxidase"/>
    <property type="match status" value="2"/>
</dbReference>
<keyword evidence="10" id="KW-1185">Reference proteome</keyword>
<dbReference type="PATRIC" id="fig|1121307.3.peg.854"/>
<organism evidence="9 10">
    <name type="scientific">Clostridium cylindrosporum DSM 605</name>
    <dbReference type="NCBI Taxonomy" id="1121307"/>
    <lineage>
        <taxon>Bacteria</taxon>
        <taxon>Bacillati</taxon>
        <taxon>Bacillota</taxon>
        <taxon>Clostridia</taxon>
        <taxon>Eubacteriales</taxon>
        <taxon>Clostridiaceae</taxon>
        <taxon>Clostridium</taxon>
    </lineage>
</organism>
<dbReference type="PANTHER" id="PTHR14969:SF62">
    <property type="entry name" value="DECAPRENYLPHOSPHORYL-5-PHOSPHORIBOSE PHOSPHATASE RV3807C-RELATED"/>
    <property type="match status" value="1"/>
</dbReference>
<dbReference type="GO" id="GO:0005886">
    <property type="term" value="C:plasma membrane"/>
    <property type="evidence" value="ECO:0007669"/>
    <property type="project" value="UniProtKB-SubCell"/>
</dbReference>
<dbReference type="InterPro" id="IPR036938">
    <property type="entry name" value="PAP2/HPO_sf"/>
</dbReference>
<evidence type="ECO:0000256" key="7">
    <source>
        <dbReference type="SAM" id="Phobius"/>
    </source>
</evidence>
<feature type="transmembrane region" description="Helical" evidence="7">
    <location>
        <begin position="27"/>
        <end position="50"/>
    </location>
</feature>
<dbReference type="AlphaFoldDB" id="A0A0J8DDP1"/>
<protein>
    <submittedName>
        <fullName evidence="9">Membrane-associated phospholipid phosphatase</fullName>
    </submittedName>
</protein>
<dbReference type="PANTHER" id="PTHR14969">
    <property type="entry name" value="SPHINGOSINE-1-PHOSPHATE PHOSPHOHYDROLASE"/>
    <property type="match status" value="1"/>
</dbReference>
<evidence type="ECO:0000256" key="1">
    <source>
        <dbReference type="ARBA" id="ARBA00004651"/>
    </source>
</evidence>
<keyword evidence="4" id="KW-0378">Hydrolase</keyword>
<feature type="domain" description="Phosphatidic acid phosphatase type 2/haloperoxidase" evidence="8">
    <location>
        <begin position="57"/>
        <end position="166"/>
    </location>
</feature>
<feature type="transmembrane region" description="Helical" evidence="7">
    <location>
        <begin position="125"/>
        <end position="145"/>
    </location>
</feature>
<feature type="transmembrane region" description="Helical" evidence="7">
    <location>
        <begin position="100"/>
        <end position="118"/>
    </location>
</feature>
<feature type="transmembrane region" description="Helical" evidence="7">
    <location>
        <begin position="57"/>
        <end position="80"/>
    </location>
</feature>
<dbReference type="OrthoDB" id="9789113at2"/>
<sequence length="178" mass="19868">MDFIQNIDNTILNFIHENFSNSLMDKVMPFISSIANNGMLWIIIAIIFILTSKHRKYGVTLLIALTLSLVIGEVILKPLIGRIRPFNVNDVLILIPSPSGFSFPSGHSMSSFTAATIIWNFNKRFGVVAFIAASVIAFSRLYLYVHYPTDVIGGAILGIMCGMLSCLIIFKIKKRNRI</sequence>
<evidence type="ECO:0000256" key="3">
    <source>
        <dbReference type="ARBA" id="ARBA00022692"/>
    </source>
</evidence>
<dbReference type="SUPFAM" id="SSF48317">
    <property type="entry name" value="Acid phosphatase/Vanadium-dependent haloperoxidase"/>
    <property type="match status" value="1"/>
</dbReference>
<dbReference type="Pfam" id="PF01569">
    <property type="entry name" value="PAP2"/>
    <property type="match status" value="1"/>
</dbReference>
<accession>A0A0J8DDP1</accession>
<dbReference type="EMBL" id="LFVU01000015">
    <property type="protein sequence ID" value="KMT22343.1"/>
    <property type="molecule type" value="Genomic_DNA"/>
</dbReference>
<evidence type="ECO:0000313" key="9">
    <source>
        <dbReference type="EMBL" id="KMT22343.1"/>
    </source>
</evidence>